<protein>
    <recommendedName>
        <fullName evidence="4">Chromosome partitioning protein ParA</fullName>
    </recommendedName>
</protein>
<feature type="coiled-coil region" evidence="1">
    <location>
        <begin position="226"/>
        <end position="285"/>
    </location>
</feature>
<accession>A0A3D9EUD4</accession>
<proteinExistence type="predicted"/>
<evidence type="ECO:0000313" key="2">
    <source>
        <dbReference type="EMBL" id="RED06496.1"/>
    </source>
</evidence>
<sequence>MQVRSPIGEMPASVFMWDRQSTRREMAETLNEEAVLTPVVLGFGDQGVNRALLFPDFQALWQGDQTLLDCAGRRHRFVYLLLDDHRRVKAAVFFLLAFDAQGSPLPEWDLPLTELAERGEVGPDLGAGPIRLASRSHCPISWHQGDLWDPRSEAEHDDWQAIRDCLGLVAPRDGEVELAGEYHPSAADGIDVEARLERVRRILAQEHQEALDKLIAGQRTRLLTLTRQHQEDLARLQRDADEVRAAKAELEVRYAALAQHLEQQHDLARQEREELNEQMRTLERNALYKIEALRIQSEAESEARVAAAVGELKNQLTIREVELKYRDELDGQLQEDIRQLRERCAQLIGDSNEGQLERLARQGILFVTFQPGAGHLILSRQDVPRFSADPLGYVAEHCKVSREQYQRWLEHHQQPVCQAEVEGERCGRPVVRVEHPAQFDPLRSTLCAEHRGDDSDGDVANL</sequence>
<dbReference type="EMBL" id="QRDL01000002">
    <property type="protein sequence ID" value="RED06496.1"/>
    <property type="molecule type" value="Genomic_DNA"/>
</dbReference>
<evidence type="ECO:0000256" key="1">
    <source>
        <dbReference type="SAM" id="Coils"/>
    </source>
</evidence>
<name>A0A3D9EUD4_ECTOL</name>
<gene>
    <name evidence="2" type="ORF">DFO60_0997</name>
</gene>
<evidence type="ECO:0008006" key="4">
    <source>
        <dbReference type="Google" id="ProtNLM"/>
    </source>
</evidence>
<dbReference type="Proteomes" id="UP000256988">
    <property type="component" value="Unassembled WGS sequence"/>
</dbReference>
<evidence type="ECO:0000313" key="3">
    <source>
        <dbReference type="Proteomes" id="UP000256988"/>
    </source>
</evidence>
<reference evidence="2 3" key="1">
    <citation type="submission" date="2018-07" db="EMBL/GenBank/DDBJ databases">
        <title>Genome sequencing of rice bacterial endophytes.</title>
        <authorList>
            <person name="Venturi V."/>
        </authorList>
    </citation>
    <scope>NUCLEOTIDE SEQUENCE [LARGE SCALE GENOMIC DNA]</scope>
    <source>
        <strain evidence="2 3">AG1002</strain>
    </source>
</reference>
<organism evidence="2 3">
    <name type="scientific">Ectopseudomonas oleovorans</name>
    <name type="common">Pseudomonas oleovorans</name>
    <dbReference type="NCBI Taxonomy" id="301"/>
    <lineage>
        <taxon>Bacteria</taxon>
        <taxon>Pseudomonadati</taxon>
        <taxon>Pseudomonadota</taxon>
        <taxon>Gammaproteobacteria</taxon>
        <taxon>Pseudomonadales</taxon>
        <taxon>Pseudomonadaceae</taxon>
        <taxon>Ectopseudomonas</taxon>
    </lineage>
</organism>
<keyword evidence="1" id="KW-0175">Coiled coil</keyword>
<dbReference type="AlphaFoldDB" id="A0A3D9EUD4"/>
<comment type="caution">
    <text evidence="2">The sequence shown here is derived from an EMBL/GenBank/DDBJ whole genome shotgun (WGS) entry which is preliminary data.</text>
</comment>